<dbReference type="InterPro" id="IPR025486">
    <property type="entry name" value="DUF4378"/>
</dbReference>
<dbReference type="PANTHER" id="PTHR47071">
    <property type="entry name" value="PROTEIN TRM32"/>
    <property type="match status" value="1"/>
</dbReference>
<proteinExistence type="predicted"/>
<feature type="region of interest" description="Disordered" evidence="1">
    <location>
        <begin position="273"/>
        <end position="292"/>
    </location>
</feature>
<feature type="region of interest" description="Disordered" evidence="1">
    <location>
        <begin position="25"/>
        <end position="56"/>
    </location>
</feature>
<accession>A0AAV0PUH8</accession>
<dbReference type="EMBL" id="CAMGYJ010000009">
    <property type="protein sequence ID" value="CAI0474838.1"/>
    <property type="molecule type" value="Genomic_DNA"/>
</dbReference>
<evidence type="ECO:0000313" key="3">
    <source>
        <dbReference type="EMBL" id="CAI0474838.1"/>
    </source>
</evidence>
<dbReference type="Pfam" id="PF14309">
    <property type="entry name" value="DUF4378"/>
    <property type="match status" value="1"/>
</dbReference>
<protein>
    <recommendedName>
        <fullName evidence="2">DUF4378 domain-containing protein</fullName>
    </recommendedName>
</protein>
<comment type="caution">
    <text evidence="3">The sequence shown here is derived from an EMBL/GenBank/DDBJ whole genome shotgun (WGS) entry which is preliminary data.</text>
</comment>
<evidence type="ECO:0000313" key="4">
    <source>
        <dbReference type="Proteomes" id="UP001154282"/>
    </source>
</evidence>
<feature type="compositionally biased region" description="Basic residues" evidence="1">
    <location>
        <begin position="35"/>
        <end position="48"/>
    </location>
</feature>
<organism evidence="3 4">
    <name type="scientific">Linum tenue</name>
    <dbReference type="NCBI Taxonomy" id="586396"/>
    <lineage>
        <taxon>Eukaryota</taxon>
        <taxon>Viridiplantae</taxon>
        <taxon>Streptophyta</taxon>
        <taxon>Embryophyta</taxon>
        <taxon>Tracheophyta</taxon>
        <taxon>Spermatophyta</taxon>
        <taxon>Magnoliopsida</taxon>
        <taxon>eudicotyledons</taxon>
        <taxon>Gunneridae</taxon>
        <taxon>Pentapetalae</taxon>
        <taxon>rosids</taxon>
        <taxon>fabids</taxon>
        <taxon>Malpighiales</taxon>
        <taxon>Linaceae</taxon>
        <taxon>Linum</taxon>
    </lineage>
</organism>
<keyword evidence="4" id="KW-1185">Reference proteome</keyword>
<evidence type="ECO:0000259" key="2">
    <source>
        <dbReference type="Pfam" id="PF14309"/>
    </source>
</evidence>
<feature type="region of interest" description="Disordered" evidence="1">
    <location>
        <begin position="447"/>
        <end position="466"/>
    </location>
</feature>
<dbReference type="InterPro" id="IPR044257">
    <property type="entry name" value="TRM32-like"/>
</dbReference>
<gene>
    <name evidence="3" type="ORF">LITE_LOCUS40214</name>
</gene>
<reference evidence="3" key="1">
    <citation type="submission" date="2022-08" db="EMBL/GenBank/DDBJ databases">
        <authorList>
            <person name="Gutierrez-Valencia J."/>
        </authorList>
    </citation>
    <scope>NUCLEOTIDE SEQUENCE</scope>
</reference>
<dbReference type="Proteomes" id="UP001154282">
    <property type="component" value="Unassembled WGS sequence"/>
</dbReference>
<dbReference type="AlphaFoldDB" id="A0AAV0PUH8"/>
<feature type="domain" description="DUF4378" evidence="2">
    <location>
        <begin position="550"/>
        <end position="709"/>
    </location>
</feature>
<dbReference type="PANTHER" id="PTHR47071:SF2">
    <property type="entry name" value="PROTEIN TRM32"/>
    <property type="match status" value="1"/>
</dbReference>
<sequence>MEPEEVHRGGRQEFANRCLLRAMFHTRRSDDGKKKPSRRKRGQGRRLGRCCGQPRTTSFHDQQYDDMNASFESDPAAPLLVDGQGSAKASKTKELMVAKKKSVKLRLLRTYSLNQQLWQQHGPDWATSPIIIIHKTPKAAATSPKFQEAPKPAAREDLSKYQLSTENQLLAEKYSKLVSSQSGSQAARGAISSPEDHLKECLDLLDLFMVNKSQFLDIIKNKEAQLGNSFLARQTSTKSLRLMKSGSFPAVDSSSSSSPRVLTPSMLEHKHMEVWSSPKRPTSKFADSTVEKPDGEQKVMPFTHKRKWIVSIVGGFKGVKQRILKRVLNKGRKKNKRASTGETRLRNWIRLRRGGHRPKMSSSRRLISPVNGEMFQVRRTLSLSESLHKYAPLMERSSSFGNNQTTWQYRKSQSLRLSNEDKSHQNRLKYSFRRRLSLPDLDAILQAKEQDGQDETNPSRRNSLDRKELLPLDCIDEIEPSESSHVAVQIDEEQDDEEKIFVQVQEIASSFPSSNDDQKPVENIPTEEAAAESFYRMEGVQLKLNEDSADFDYIRDVLEVSGFLDQGRCCFPGTLWYSLDQPLSPLVFDEMESLLQSVEGGSMSSSIHRRLLFDLINEELIGIYGSSLTYFPKPLNVGQGSQLMPKGRRVLEEVWKRIGGRRLPEMDLSLFDIFSRDMKRGDGWMNIQLESEDVTLELEDLIMDQLLEEILC</sequence>
<name>A0AAV0PUH8_9ROSI</name>
<evidence type="ECO:0000256" key="1">
    <source>
        <dbReference type="SAM" id="MobiDB-lite"/>
    </source>
</evidence>